<dbReference type="PROSITE" id="PS51257">
    <property type="entry name" value="PROKAR_LIPOPROTEIN"/>
    <property type="match status" value="1"/>
</dbReference>
<dbReference type="Gramene" id="novel_model_6096_5bd9a17a">
    <property type="protein sequence ID" value="cds.novel_model_6096_5bd9a17a"/>
    <property type="gene ID" value="novel_gene_3140_5bd9a17a"/>
</dbReference>
<keyword evidence="1" id="KW-0732">Signal</keyword>
<reference evidence="2" key="2">
    <citation type="submission" date="2021-03" db="UniProtKB">
        <authorList>
            <consortium name="EnsemblPlants"/>
        </authorList>
    </citation>
    <scope>IDENTIFICATION</scope>
</reference>
<dbReference type="EnsemblPlants" id="novel_model_6096_5bd9a17a">
    <property type="protein sequence ID" value="cds.novel_model_6096_5bd9a17a"/>
    <property type="gene ID" value="novel_gene_3140_5bd9a17a"/>
</dbReference>
<evidence type="ECO:0000313" key="2">
    <source>
        <dbReference type="EnsemblPlants" id="cds.novel_model_6096_5bd9a17a"/>
    </source>
</evidence>
<reference evidence="2" key="1">
    <citation type="submission" date="2018-11" db="EMBL/GenBank/DDBJ databases">
        <authorList>
            <person name="Grassa J C."/>
        </authorList>
    </citation>
    <scope>NUCLEOTIDE SEQUENCE [LARGE SCALE GENOMIC DNA]</scope>
</reference>
<evidence type="ECO:0000256" key="1">
    <source>
        <dbReference type="SAM" id="SignalP"/>
    </source>
</evidence>
<accession>A0A803R7R3</accession>
<feature type="signal peptide" evidence="1">
    <location>
        <begin position="1"/>
        <end position="25"/>
    </location>
</feature>
<dbReference type="EMBL" id="UZAU01000679">
    <property type="status" value="NOT_ANNOTATED_CDS"/>
    <property type="molecule type" value="Genomic_DNA"/>
</dbReference>
<dbReference type="AlphaFoldDB" id="A0A803R7R3"/>
<keyword evidence="3" id="KW-1185">Reference proteome</keyword>
<name>A0A803R7R3_CANSA</name>
<feature type="chain" id="PRO_5030867297" evidence="1">
    <location>
        <begin position="26"/>
        <end position="127"/>
    </location>
</feature>
<evidence type="ECO:0000313" key="3">
    <source>
        <dbReference type="Proteomes" id="UP000596661"/>
    </source>
</evidence>
<organism evidence="2 3">
    <name type="scientific">Cannabis sativa</name>
    <name type="common">Hemp</name>
    <name type="synonym">Marijuana</name>
    <dbReference type="NCBI Taxonomy" id="3483"/>
    <lineage>
        <taxon>Eukaryota</taxon>
        <taxon>Viridiplantae</taxon>
        <taxon>Streptophyta</taxon>
        <taxon>Embryophyta</taxon>
        <taxon>Tracheophyta</taxon>
        <taxon>Spermatophyta</taxon>
        <taxon>Magnoliopsida</taxon>
        <taxon>eudicotyledons</taxon>
        <taxon>Gunneridae</taxon>
        <taxon>Pentapetalae</taxon>
        <taxon>rosids</taxon>
        <taxon>fabids</taxon>
        <taxon>Rosales</taxon>
        <taxon>Cannabaceae</taxon>
        <taxon>Cannabis</taxon>
    </lineage>
</organism>
<dbReference type="Proteomes" id="UP000596661">
    <property type="component" value="Chromosome 8"/>
</dbReference>
<sequence length="127" mass="13943">MMMKSSSTISIIIILVITMVVGCLGRMDVANVFMLNNNNNPTPNRCYIPTEYCALVEGKRCCEGLYCAGFGFSGTCTPVSQCISQVGAECHSGDPNYNPPCCYPNICHHETFWHVVGHCTPRNLISE</sequence>
<protein>
    <submittedName>
        <fullName evidence="2">Uncharacterized protein</fullName>
    </submittedName>
</protein>
<proteinExistence type="predicted"/>